<dbReference type="InterPro" id="IPR041698">
    <property type="entry name" value="Methyltransf_25"/>
</dbReference>
<organism evidence="3 4">
    <name type="scientific">Streptomyces violaceusniger</name>
    <dbReference type="NCBI Taxonomy" id="68280"/>
    <lineage>
        <taxon>Bacteria</taxon>
        <taxon>Bacillati</taxon>
        <taxon>Actinomycetota</taxon>
        <taxon>Actinomycetes</taxon>
        <taxon>Kitasatosporales</taxon>
        <taxon>Streptomycetaceae</taxon>
        <taxon>Streptomyces</taxon>
        <taxon>Streptomyces violaceusniger group</taxon>
    </lineage>
</organism>
<dbReference type="Proteomes" id="UP000301309">
    <property type="component" value="Unassembled WGS sequence"/>
</dbReference>
<sequence length="361" mass="39136">MRLRGARGFPLPAPSRYRGLRPRTPGAGAELAVRRGRPGVAGPPVRWNPRAAEPHIDAAGEGAGRGAARLIRRHDPSGIPQPPRRGHLPAVAERRTKPGKGAAERVGPCHAVRMDRQRRSHLAHAAHPIAAPIADDSVARLLDRAVADEADRALDLGCGGGEWLRRLLVRYPWMRAEGVDIHTAALEQAREGAEESEVADRLILHEMDAAVFASAHRFDVVLSVGAAHAFGGLLPTLAAARELLTPDGHVLVGDGFWEREPDAAALSALGATWDDYADLATTVDRVVADGWTPVYGHVSTAGEWDDYEWSWTGSLSRWALDHREEPDALDAYKAAAEHRSQWLSGYRGTLGFVTLVLRRSP</sequence>
<comment type="caution">
    <text evidence="3">The sequence shown here is derived from an EMBL/GenBank/DDBJ whole genome shotgun (WGS) entry which is preliminary data.</text>
</comment>
<gene>
    <name evidence="3" type="ORF">SVIO_030740</name>
</gene>
<proteinExistence type="predicted"/>
<dbReference type="InterPro" id="IPR029063">
    <property type="entry name" value="SAM-dependent_MTases_sf"/>
</dbReference>
<protein>
    <recommendedName>
        <fullName evidence="2">Methyltransferase domain-containing protein</fullName>
    </recommendedName>
</protein>
<dbReference type="EMBL" id="BJHW01000001">
    <property type="protein sequence ID" value="GDY52451.1"/>
    <property type="molecule type" value="Genomic_DNA"/>
</dbReference>
<dbReference type="PANTHER" id="PTHR43464:SF3">
    <property type="entry name" value="SAM-DEPENDENT METHYLTRANSFERASE"/>
    <property type="match status" value="1"/>
</dbReference>
<evidence type="ECO:0000256" key="1">
    <source>
        <dbReference type="SAM" id="MobiDB-lite"/>
    </source>
</evidence>
<evidence type="ECO:0000259" key="2">
    <source>
        <dbReference type="Pfam" id="PF13649"/>
    </source>
</evidence>
<feature type="region of interest" description="Disordered" evidence="1">
    <location>
        <begin position="1"/>
        <end position="47"/>
    </location>
</feature>
<keyword evidence="4" id="KW-1185">Reference proteome</keyword>
<reference evidence="3 4" key="1">
    <citation type="journal article" date="2020" name="Int. J. Syst. Evol. Microbiol.">
        <title>Reclassification of Streptomyces castelarensis and Streptomyces sporoclivatus as later heterotypic synonyms of Streptomyces antimycoticus.</title>
        <authorList>
            <person name="Komaki H."/>
            <person name="Tamura T."/>
        </authorList>
    </citation>
    <scope>NUCLEOTIDE SEQUENCE [LARGE SCALE GENOMIC DNA]</scope>
    <source>
        <strain evidence="3 4">NBRC 13459</strain>
    </source>
</reference>
<feature type="domain" description="Methyltransferase" evidence="2">
    <location>
        <begin position="154"/>
        <end position="248"/>
    </location>
</feature>
<dbReference type="GO" id="GO:0008168">
    <property type="term" value="F:methyltransferase activity"/>
    <property type="evidence" value="ECO:0007669"/>
    <property type="project" value="TreeGrafter"/>
</dbReference>
<dbReference type="AlphaFoldDB" id="A0A4D4KSZ1"/>
<accession>A0A4D4KSZ1</accession>
<name>A0A4D4KSZ1_STRVO</name>
<dbReference type="CDD" id="cd02440">
    <property type="entry name" value="AdoMet_MTases"/>
    <property type="match status" value="1"/>
</dbReference>
<evidence type="ECO:0000313" key="3">
    <source>
        <dbReference type="EMBL" id="GDY52451.1"/>
    </source>
</evidence>
<evidence type="ECO:0000313" key="4">
    <source>
        <dbReference type="Proteomes" id="UP000301309"/>
    </source>
</evidence>
<dbReference type="SUPFAM" id="SSF53335">
    <property type="entry name" value="S-adenosyl-L-methionine-dependent methyltransferases"/>
    <property type="match status" value="1"/>
</dbReference>
<dbReference type="PANTHER" id="PTHR43464">
    <property type="entry name" value="METHYLTRANSFERASE"/>
    <property type="match status" value="1"/>
</dbReference>
<dbReference type="Pfam" id="PF13649">
    <property type="entry name" value="Methyltransf_25"/>
    <property type="match status" value="1"/>
</dbReference>
<dbReference type="Gene3D" id="3.40.50.150">
    <property type="entry name" value="Vaccinia Virus protein VP39"/>
    <property type="match status" value="1"/>
</dbReference>